<comment type="caution">
    <text evidence="1">The sequence shown here is derived from an EMBL/GenBank/DDBJ whole genome shotgun (WGS) entry which is preliminary data.</text>
</comment>
<name>A0A917VBX9_9NOCA</name>
<accession>A0A917VBX9</accession>
<dbReference type="InterPro" id="IPR025459">
    <property type="entry name" value="DUF4279"/>
</dbReference>
<proteinExistence type="predicted"/>
<sequence length="159" mass="17494">MKVSQYSYFSVESTALSAVEMSARLGMEPDEVLVMGSRSPEHVIPRVNAWKVVCRSDESVDDQIQCLVDRLAPIRAELVSLCADDEVSSVMQVVRYFGDPDGVGPAPAGTSLDRAREYPRPLGWHLPLSVLEFLASTKTELDVDEYSLNDDANDGTVRS</sequence>
<keyword evidence="2" id="KW-1185">Reference proteome</keyword>
<evidence type="ECO:0000313" key="2">
    <source>
        <dbReference type="Proteomes" id="UP000612956"/>
    </source>
</evidence>
<reference evidence="1" key="2">
    <citation type="submission" date="2020-09" db="EMBL/GenBank/DDBJ databases">
        <authorList>
            <person name="Sun Q."/>
            <person name="Zhou Y."/>
        </authorList>
    </citation>
    <scope>NUCLEOTIDE SEQUENCE</scope>
    <source>
        <strain evidence="1">CGMCC 4.7278</strain>
    </source>
</reference>
<dbReference type="Pfam" id="PF14106">
    <property type="entry name" value="DUF4279"/>
    <property type="match status" value="1"/>
</dbReference>
<evidence type="ECO:0000313" key="1">
    <source>
        <dbReference type="EMBL" id="GGK59430.1"/>
    </source>
</evidence>
<dbReference type="RefSeq" id="WP_188830016.1">
    <property type="nucleotide sequence ID" value="NZ_BMMW01000003.1"/>
</dbReference>
<evidence type="ECO:0008006" key="3">
    <source>
        <dbReference type="Google" id="ProtNLM"/>
    </source>
</evidence>
<protein>
    <recommendedName>
        <fullName evidence="3">DUF4279 domain-containing protein</fullName>
    </recommendedName>
</protein>
<gene>
    <name evidence="1" type="ORF">GCM10011591_34510</name>
</gene>
<dbReference type="Proteomes" id="UP000612956">
    <property type="component" value="Unassembled WGS sequence"/>
</dbReference>
<organism evidence="1 2">
    <name type="scientific">Nocardia camponoti</name>
    <dbReference type="NCBI Taxonomy" id="1616106"/>
    <lineage>
        <taxon>Bacteria</taxon>
        <taxon>Bacillati</taxon>
        <taxon>Actinomycetota</taxon>
        <taxon>Actinomycetes</taxon>
        <taxon>Mycobacteriales</taxon>
        <taxon>Nocardiaceae</taxon>
        <taxon>Nocardia</taxon>
    </lineage>
</organism>
<dbReference type="AlphaFoldDB" id="A0A917VBX9"/>
<dbReference type="EMBL" id="BMMW01000003">
    <property type="protein sequence ID" value="GGK59430.1"/>
    <property type="molecule type" value="Genomic_DNA"/>
</dbReference>
<reference evidence="1" key="1">
    <citation type="journal article" date="2014" name="Int. J. Syst. Evol. Microbiol.">
        <title>Complete genome sequence of Corynebacterium casei LMG S-19264T (=DSM 44701T), isolated from a smear-ripened cheese.</title>
        <authorList>
            <consortium name="US DOE Joint Genome Institute (JGI-PGF)"/>
            <person name="Walter F."/>
            <person name="Albersmeier A."/>
            <person name="Kalinowski J."/>
            <person name="Ruckert C."/>
        </authorList>
    </citation>
    <scope>NUCLEOTIDE SEQUENCE</scope>
    <source>
        <strain evidence="1">CGMCC 4.7278</strain>
    </source>
</reference>